<dbReference type="PANTHER" id="PTHR43569:SF1">
    <property type="entry name" value="BLL3371 PROTEIN"/>
    <property type="match status" value="1"/>
</dbReference>
<name>A0A2T5KD84_9RHOB</name>
<dbReference type="RefSeq" id="WP_108220201.1">
    <property type="nucleotide sequence ID" value="NZ_CP090021.1"/>
</dbReference>
<dbReference type="Proteomes" id="UP000244060">
    <property type="component" value="Unassembled WGS sequence"/>
</dbReference>
<keyword evidence="3" id="KW-0378">Hydrolase</keyword>
<evidence type="ECO:0000256" key="1">
    <source>
        <dbReference type="ARBA" id="ARBA00038310"/>
    </source>
</evidence>
<dbReference type="PANTHER" id="PTHR43569">
    <property type="entry name" value="AMIDOHYDROLASE"/>
    <property type="match status" value="1"/>
</dbReference>
<gene>
    <name evidence="3" type="ORF">C8J28_102121</name>
</gene>
<reference evidence="3 4" key="1">
    <citation type="submission" date="2018-04" db="EMBL/GenBank/DDBJ databases">
        <title>Genomic Encyclopedia of Type Strains, Phase III (KMG-III): the genomes of soil and plant-associated and newly described type strains.</title>
        <authorList>
            <person name="Whitman W."/>
        </authorList>
    </citation>
    <scope>NUCLEOTIDE SEQUENCE [LARGE SCALE GENOMIC DNA]</scope>
    <source>
        <strain evidence="3 4">KA25</strain>
    </source>
</reference>
<proteinExistence type="inferred from homology"/>
<dbReference type="GO" id="GO:0016787">
    <property type="term" value="F:hydrolase activity"/>
    <property type="evidence" value="ECO:0007669"/>
    <property type="project" value="UniProtKB-KW"/>
</dbReference>
<dbReference type="Pfam" id="PF04909">
    <property type="entry name" value="Amidohydro_2"/>
    <property type="match status" value="1"/>
</dbReference>
<evidence type="ECO:0000259" key="2">
    <source>
        <dbReference type="Pfam" id="PF04909"/>
    </source>
</evidence>
<evidence type="ECO:0000313" key="4">
    <source>
        <dbReference type="Proteomes" id="UP000244060"/>
    </source>
</evidence>
<dbReference type="InterPro" id="IPR052350">
    <property type="entry name" value="Metallo-dep_Lactonases"/>
</dbReference>
<sequence length="307" mass="34686">MTTEERRRAFPKVDAHHHIWDLDAHSYPWLQEGPPRQRVYGNSAPLRRNYRIEDYLADVAPFRVEKSVYLQCGWNPADPVGETRYAQAVADAQPEGFPHGIVAHSDLDAPGVEDELKRHCASPNMRGIRMLLSHHDTPAYQWAPRGDYLTDPAWRRGYEALARQGLSFDAQLYPHQMPELARIAAEVPEVPLVIDHCGMPIERESGGLARWRDGMAALAALPHVHLKISGLGMVDHHWTVESLRPIVNEAIGIFGPDRCMFASNFPVDGLKSSLATLFDAFLEILAPRPLPEQQALFHDNAVRFYRL</sequence>
<protein>
    <submittedName>
        <fullName evidence="3">Putative TIM-barrel fold metal-dependent hydrolase</fullName>
    </submittedName>
</protein>
<dbReference type="Gene3D" id="3.20.20.140">
    <property type="entry name" value="Metal-dependent hydrolases"/>
    <property type="match status" value="1"/>
</dbReference>
<dbReference type="OrthoDB" id="9787654at2"/>
<accession>A0A2T5KD84</accession>
<keyword evidence="4" id="KW-1185">Reference proteome</keyword>
<dbReference type="EMBL" id="QAOT01000002">
    <property type="protein sequence ID" value="PTR20356.1"/>
    <property type="molecule type" value="Genomic_DNA"/>
</dbReference>
<organism evidence="3 4">
    <name type="scientific">Cereibacter azotoformans</name>
    <dbReference type="NCBI Taxonomy" id="43057"/>
    <lineage>
        <taxon>Bacteria</taxon>
        <taxon>Pseudomonadati</taxon>
        <taxon>Pseudomonadota</taxon>
        <taxon>Alphaproteobacteria</taxon>
        <taxon>Rhodobacterales</taxon>
        <taxon>Paracoccaceae</taxon>
        <taxon>Cereibacter</taxon>
    </lineage>
</organism>
<dbReference type="InterPro" id="IPR006680">
    <property type="entry name" value="Amidohydro-rel"/>
</dbReference>
<comment type="similarity">
    <text evidence="1">Belongs to the metallo-dependent hydrolases superfamily.</text>
</comment>
<evidence type="ECO:0000313" key="3">
    <source>
        <dbReference type="EMBL" id="PTR20356.1"/>
    </source>
</evidence>
<feature type="domain" description="Amidohydrolase-related" evidence="2">
    <location>
        <begin position="13"/>
        <end position="307"/>
    </location>
</feature>
<dbReference type="AlphaFoldDB" id="A0A2T5KD84"/>
<comment type="caution">
    <text evidence="3">The sequence shown here is derived from an EMBL/GenBank/DDBJ whole genome shotgun (WGS) entry which is preliminary data.</text>
</comment>
<dbReference type="SUPFAM" id="SSF51556">
    <property type="entry name" value="Metallo-dependent hydrolases"/>
    <property type="match status" value="1"/>
</dbReference>
<dbReference type="InterPro" id="IPR032466">
    <property type="entry name" value="Metal_Hydrolase"/>
</dbReference>